<keyword evidence="2" id="KW-1185">Reference proteome</keyword>
<reference evidence="1" key="1">
    <citation type="submission" date="2022-11" db="EMBL/GenBank/DDBJ databases">
        <title>Identification and genomic analyses of a novel endophytic actinobacterium Streptomyces endophytica sp. nov. with potential for biocontrol of Yam anthracnose.</title>
        <authorList>
            <person name="Huang X."/>
        </authorList>
    </citation>
    <scope>NUCLEOTIDE SEQUENCE</scope>
    <source>
        <strain evidence="1">HNM0140</strain>
    </source>
</reference>
<proteinExistence type="predicted"/>
<accession>A0ABY6PGJ4</accession>
<organism evidence="1 2">
    <name type="scientific">Streptomyces endophytica</name>
    <dbReference type="NCBI Taxonomy" id="2991496"/>
    <lineage>
        <taxon>Bacteria</taxon>
        <taxon>Bacillati</taxon>
        <taxon>Actinomycetota</taxon>
        <taxon>Actinomycetes</taxon>
        <taxon>Kitasatosporales</taxon>
        <taxon>Streptomycetaceae</taxon>
        <taxon>Streptomyces</taxon>
    </lineage>
</organism>
<dbReference type="RefSeq" id="WP_265364223.1">
    <property type="nucleotide sequence ID" value="NZ_CP110636.1"/>
</dbReference>
<dbReference type="Proteomes" id="UP001164959">
    <property type="component" value="Chromosome"/>
</dbReference>
<gene>
    <name evidence="1" type="ORF">OJ254_25375</name>
</gene>
<dbReference type="EMBL" id="CP110636">
    <property type="protein sequence ID" value="UZJ33015.1"/>
    <property type="molecule type" value="Genomic_DNA"/>
</dbReference>
<evidence type="ECO:0000313" key="2">
    <source>
        <dbReference type="Proteomes" id="UP001164959"/>
    </source>
</evidence>
<name>A0ABY6PGJ4_9ACTN</name>
<sequence>MKGERRKTVVERFRRLGVRVLDLDVWVGAVERLVTFRERGQGPRGPLDVAIRFSGFNEPVTA</sequence>
<protein>
    <submittedName>
        <fullName evidence="1">Uncharacterized protein</fullName>
    </submittedName>
</protein>
<evidence type="ECO:0000313" key="1">
    <source>
        <dbReference type="EMBL" id="UZJ33015.1"/>
    </source>
</evidence>